<evidence type="ECO:0000313" key="7">
    <source>
        <dbReference type="EMBL" id="KOO26054.1"/>
    </source>
</evidence>
<dbReference type="Gene3D" id="3.90.226.10">
    <property type="entry name" value="2-enoyl-CoA Hydratase, Chain A, domain 1"/>
    <property type="match status" value="1"/>
</dbReference>
<evidence type="ECO:0000256" key="2">
    <source>
        <dbReference type="ARBA" id="ARBA00022670"/>
    </source>
</evidence>
<feature type="signal peptide" evidence="5">
    <location>
        <begin position="1"/>
        <end position="35"/>
    </location>
</feature>
<keyword evidence="8" id="KW-1185">Reference proteome</keyword>
<sequence>MTKPPFAHAVAAAARVAAASLLCLSLAGPPRASLAAEPRGSPVAREVAALVDKYFLDRSFNGVDLKATLTRLEASDLTEQQALDESTRLVSSLGDRYTRVLAPEQAFKLGKYDVTGVGINLVIADSGAVTVGAVPPADSDAAKLGVTFGDVVTAINGRAAEGMTSFDALEAIQSDGDSVSLTLKPAAGGPSREVVLKKAFQQRNPVTYHLVEGEGGLRVGYVKLNEFNAQCKRAMREALADMQLRGATRVILDLRGNGGGVLDGALGIAGLFLDKPLVLYVTDANHAQQPLYSREPGGGAPLAGGGLPLQIWVDARTASSAEVLAAALKDNCRAQVLGGTTYGKGVIQGVFGLSDGGALVETVASYATPSGEEINLKGVKPDEDHIFISDVLGSSYVDADVKALSKASHFREVPARGMCATAGRS</sequence>
<dbReference type="InterPro" id="IPR036034">
    <property type="entry name" value="PDZ_sf"/>
</dbReference>
<keyword evidence="5" id="KW-0732">Signal</keyword>
<proteinExistence type="inferred from homology"/>
<dbReference type="InterPro" id="IPR029045">
    <property type="entry name" value="ClpP/crotonase-like_dom_sf"/>
</dbReference>
<dbReference type="GO" id="GO:0006508">
    <property type="term" value="P:proteolysis"/>
    <property type="evidence" value="ECO:0007669"/>
    <property type="project" value="UniProtKB-KW"/>
</dbReference>
<dbReference type="PROSITE" id="PS50106">
    <property type="entry name" value="PDZ"/>
    <property type="match status" value="1"/>
</dbReference>
<dbReference type="SMART" id="SM00228">
    <property type="entry name" value="PDZ"/>
    <property type="match status" value="1"/>
</dbReference>
<dbReference type="AlphaFoldDB" id="A0A0M0JHK4"/>
<dbReference type="GO" id="GO:0004175">
    <property type="term" value="F:endopeptidase activity"/>
    <property type="evidence" value="ECO:0007669"/>
    <property type="project" value="TreeGrafter"/>
</dbReference>
<evidence type="ECO:0000313" key="8">
    <source>
        <dbReference type="Proteomes" id="UP000037460"/>
    </source>
</evidence>
<dbReference type="Proteomes" id="UP000037460">
    <property type="component" value="Unassembled WGS sequence"/>
</dbReference>
<protein>
    <submittedName>
        <fullName evidence="7">C-terminal processing peptidase-2</fullName>
    </submittedName>
</protein>
<keyword evidence="3" id="KW-0378">Hydrolase</keyword>
<dbReference type="Gene3D" id="3.30.750.44">
    <property type="match status" value="1"/>
</dbReference>
<gene>
    <name evidence="7" type="ORF">Ctob_009234</name>
</gene>
<evidence type="ECO:0000256" key="4">
    <source>
        <dbReference type="ARBA" id="ARBA00022825"/>
    </source>
</evidence>
<name>A0A0M0JHK4_9EUKA</name>
<dbReference type="InterPro" id="IPR005151">
    <property type="entry name" value="Tail-specific_protease"/>
</dbReference>
<dbReference type="GO" id="GO:0008236">
    <property type="term" value="F:serine-type peptidase activity"/>
    <property type="evidence" value="ECO:0007669"/>
    <property type="project" value="UniProtKB-KW"/>
</dbReference>
<accession>A0A0M0JHK4</accession>
<dbReference type="Gene3D" id="2.30.42.10">
    <property type="match status" value="1"/>
</dbReference>
<feature type="chain" id="PRO_5005601857" evidence="5">
    <location>
        <begin position="36"/>
        <end position="425"/>
    </location>
</feature>
<dbReference type="SUPFAM" id="SSF50156">
    <property type="entry name" value="PDZ domain-like"/>
    <property type="match status" value="1"/>
</dbReference>
<dbReference type="SUPFAM" id="SSF52096">
    <property type="entry name" value="ClpP/crotonase"/>
    <property type="match status" value="1"/>
</dbReference>
<dbReference type="InterPro" id="IPR004447">
    <property type="entry name" value="Peptidase_S41A"/>
</dbReference>
<dbReference type="EMBL" id="JWZX01002896">
    <property type="protein sequence ID" value="KOO26054.1"/>
    <property type="molecule type" value="Genomic_DNA"/>
</dbReference>
<comment type="similarity">
    <text evidence="1">Belongs to the peptidase S41A family.</text>
</comment>
<dbReference type="SMART" id="SM00245">
    <property type="entry name" value="TSPc"/>
    <property type="match status" value="1"/>
</dbReference>
<evidence type="ECO:0000259" key="6">
    <source>
        <dbReference type="PROSITE" id="PS50106"/>
    </source>
</evidence>
<organism evidence="7 8">
    <name type="scientific">Chrysochromulina tobinii</name>
    <dbReference type="NCBI Taxonomy" id="1460289"/>
    <lineage>
        <taxon>Eukaryota</taxon>
        <taxon>Haptista</taxon>
        <taxon>Haptophyta</taxon>
        <taxon>Prymnesiophyceae</taxon>
        <taxon>Prymnesiales</taxon>
        <taxon>Chrysochromulinaceae</taxon>
        <taxon>Chrysochromulina</taxon>
    </lineage>
</organism>
<dbReference type="PANTHER" id="PTHR32060">
    <property type="entry name" value="TAIL-SPECIFIC PROTEASE"/>
    <property type="match status" value="1"/>
</dbReference>
<dbReference type="CDD" id="cd07560">
    <property type="entry name" value="Peptidase_S41_CPP"/>
    <property type="match status" value="1"/>
</dbReference>
<dbReference type="InterPro" id="IPR001478">
    <property type="entry name" value="PDZ"/>
</dbReference>
<evidence type="ECO:0000256" key="5">
    <source>
        <dbReference type="SAM" id="SignalP"/>
    </source>
</evidence>
<reference evidence="8" key="1">
    <citation type="journal article" date="2015" name="PLoS Genet.">
        <title>Genome Sequence and Transcriptome Analyses of Chrysochromulina tobin: Metabolic Tools for Enhanced Algal Fitness in the Prominent Order Prymnesiales (Haptophyceae).</title>
        <authorList>
            <person name="Hovde B.T."/>
            <person name="Deodato C.R."/>
            <person name="Hunsperger H.M."/>
            <person name="Ryken S.A."/>
            <person name="Yost W."/>
            <person name="Jha R.K."/>
            <person name="Patterson J."/>
            <person name="Monnat R.J. Jr."/>
            <person name="Barlow S.B."/>
            <person name="Starkenburg S.R."/>
            <person name="Cattolico R.A."/>
        </authorList>
    </citation>
    <scope>NUCLEOTIDE SEQUENCE</scope>
    <source>
        <strain evidence="8">CCMP291</strain>
    </source>
</reference>
<keyword evidence="2" id="KW-0645">Protease</keyword>
<dbReference type="Pfam" id="PF03572">
    <property type="entry name" value="Peptidase_S41"/>
    <property type="match status" value="1"/>
</dbReference>
<dbReference type="OrthoDB" id="43580at2759"/>
<feature type="domain" description="PDZ" evidence="6">
    <location>
        <begin position="106"/>
        <end position="187"/>
    </location>
</feature>
<dbReference type="Pfam" id="PF00595">
    <property type="entry name" value="PDZ"/>
    <property type="match status" value="1"/>
</dbReference>
<dbReference type="PANTHER" id="PTHR32060:SF22">
    <property type="entry name" value="CARBOXYL-TERMINAL-PROCESSING PEPTIDASE 3, CHLOROPLASTIC"/>
    <property type="match status" value="1"/>
</dbReference>
<evidence type="ECO:0000256" key="1">
    <source>
        <dbReference type="ARBA" id="ARBA00009179"/>
    </source>
</evidence>
<evidence type="ECO:0000256" key="3">
    <source>
        <dbReference type="ARBA" id="ARBA00022801"/>
    </source>
</evidence>
<keyword evidence="4" id="KW-0720">Serine protease</keyword>
<comment type="caution">
    <text evidence="7">The sequence shown here is derived from an EMBL/GenBank/DDBJ whole genome shotgun (WGS) entry which is preliminary data.</text>
</comment>